<name>A0A7C2IW44_9THEO</name>
<evidence type="ECO:0000313" key="11">
    <source>
        <dbReference type="EMBL" id="HEL65780.1"/>
    </source>
</evidence>
<dbReference type="GO" id="GO:0005886">
    <property type="term" value="C:plasma membrane"/>
    <property type="evidence" value="ECO:0007669"/>
    <property type="project" value="TreeGrafter"/>
</dbReference>
<dbReference type="EMBL" id="DSMU01000239">
    <property type="protein sequence ID" value="HEL65780.1"/>
    <property type="molecule type" value="Genomic_DNA"/>
</dbReference>
<sequence length="252" mass="28133">MATFFAYIWTRSTRTANLGFALIGAGLLTQLVSLTVRSIAAGRWPFANVYEFLTLMIFGLAAATLIAGLRYRMPGTAIFATPVIVALMAYAYTIKRAAEPLVPALQSYWLQFHVATAIFAYGAFGLSFAMAVMYLIKDRPGTREGGLLGILPDLGRLDKLIYGTIAFGFAFQTLVLITGAVWAEEAWGTWWSWDPKETWALITWLVYAFYLHGWTRGSWRGRRGAWLSIIGFATVLFTFFGVTYLLRGLHSY</sequence>
<evidence type="ECO:0000256" key="8">
    <source>
        <dbReference type="ARBA" id="ARBA00023136"/>
    </source>
</evidence>
<feature type="transmembrane region" description="Helical" evidence="9">
    <location>
        <begin position="114"/>
        <end position="136"/>
    </location>
</feature>
<dbReference type="AlphaFoldDB" id="A0A7C2IW44"/>
<keyword evidence="5" id="KW-0201">Cytochrome c-type biogenesis</keyword>
<evidence type="ECO:0000256" key="5">
    <source>
        <dbReference type="ARBA" id="ARBA00022748"/>
    </source>
</evidence>
<dbReference type="InterPro" id="IPR045062">
    <property type="entry name" value="Cyt_c_biogenesis_CcsA/CcmC"/>
</dbReference>
<comment type="caution">
    <text evidence="11">The sequence shown here is derived from an EMBL/GenBank/DDBJ whole genome shotgun (WGS) entry which is preliminary data.</text>
</comment>
<evidence type="ECO:0000256" key="1">
    <source>
        <dbReference type="ARBA" id="ARBA00004141"/>
    </source>
</evidence>
<proteinExistence type="inferred from homology"/>
<evidence type="ECO:0000256" key="7">
    <source>
        <dbReference type="ARBA" id="ARBA00023078"/>
    </source>
</evidence>
<gene>
    <name evidence="11" type="primary">ccsB</name>
    <name evidence="11" type="ORF">ENQ34_03745</name>
</gene>
<dbReference type="InterPro" id="IPR002541">
    <property type="entry name" value="Cyt_c_assembly"/>
</dbReference>
<dbReference type="Pfam" id="PF01578">
    <property type="entry name" value="Cytochrom_C_asm"/>
    <property type="match status" value="1"/>
</dbReference>
<dbReference type="InterPro" id="IPR017562">
    <property type="entry name" value="Cyt_c_biogenesis_CcsA"/>
</dbReference>
<keyword evidence="8 9" id="KW-0472">Membrane</keyword>
<evidence type="ECO:0000256" key="9">
    <source>
        <dbReference type="SAM" id="Phobius"/>
    </source>
</evidence>
<dbReference type="PANTHER" id="PTHR30071">
    <property type="entry name" value="HEME EXPORTER PROTEIN C"/>
    <property type="match status" value="1"/>
</dbReference>
<keyword evidence="7" id="KW-0793">Thylakoid</keyword>
<dbReference type="InterPro" id="IPR003557">
    <property type="entry name" value="Cyt_c_biogenesis_CcmC"/>
</dbReference>
<keyword evidence="6 9" id="KW-1133">Transmembrane helix</keyword>
<feature type="transmembrane region" description="Helical" evidence="9">
    <location>
        <begin position="160"/>
        <end position="183"/>
    </location>
</feature>
<evidence type="ECO:0000259" key="10">
    <source>
        <dbReference type="Pfam" id="PF01578"/>
    </source>
</evidence>
<dbReference type="PANTHER" id="PTHR30071:SF1">
    <property type="entry name" value="CYTOCHROME B_B6 PROTEIN-RELATED"/>
    <property type="match status" value="1"/>
</dbReference>
<feature type="transmembrane region" description="Helical" evidence="9">
    <location>
        <begin position="226"/>
        <end position="246"/>
    </location>
</feature>
<comment type="similarity">
    <text evidence="2">Belongs to the CcmC/CycZ/HelC family.</text>
</comment>
<dbReference type="PRINTS" id="PR01386">
    <property type="entry name" value="CCMCBIOGNSIS"/>
</dbReference>
<feature type="domain" description="Cytochrome c assembly protein" evidence="10">
    <location>
        <begin position="47"/>
        <end position="250"/>
    </location>
</feature>
<dbReference type="GO" id="GO:0015232">
    <property type="term" value="F:heme transmembrane transporter activity"/>
    <property type="evidence" value="ECO:0007669"/>
    <property type="project" value="InterPro"/>
</dbReference>
<feature type="transmembrane region" description="Helical" evidence="9">
    <location>
        <begin position="52"/>
        <end position="69"/>
    </location>
</feature>
<feature type="transmembrane region" description="Helical" evidence="9">
    <location>
        <begin position="198"/>
        <end position="214"/>
    </location>
</feature>
<reference evidence="11" key="1">
    <citation type="journal article" date="2020" name="mSystems">
        <title>Genome- and Community-Level Interaction Insights into Carbon Utilization and Element Cycling Functions of Hydrothermarchaeota in Hydrothermal Sediment.</title>
        <authorList>
            <person name="Zhou Z."/>
            <person name="Liu Y."/>
            <person name="Xu W."/>
            <person name="Pan J."/>
            <person name="Luo Z.H."/>
            <person name="Li M."/>
        </authorList>
    </citation>
    <scope>NUCLEOTIDE SEQUENCE [LARGE SCALE GENOMIC DNA]</scope>
    <source>
        <strain evidence="11">SpSt-300</strain>
    </source>
</reference>
<evidence type="ECO:0000256" key="2">
    <source>
        <dbReference type="ARBA" id="ARBA00005840"/>
    </source>
</evidence>
<feature type="transmembrane region" description="Helical" evidence="9">
    <location>
        <begin position="20"/>
        <end position="40"/>
    </location>
</feature>
<comment type="subcellular location">
    <subcellularLocation>
        <location evidence="1">Membrane</location>
        <topology evidence="1">Multi-pass membrane protein</topology>
    </subcellularLocation>
</comment>
<dbReference type="NCBIfam" id="TIGR03144">
    <property type="entry name" value="cytochr_II_ccsB"/>
    <property type="match status" value="1"/>
</dbReference>
<dbReference type="GO" id="GO:0020037">
    <property type="term" value="F:heme binding"/>
    <property type="evidence" value="ECO:0007669"/>
    <property type="project" value="InterPro"/>
</dbReference>
<keyword evidence="4 9" id="KW-0812">Transmembrane</keyword>
<dbReference type="GO" id="GO:0017004">
    <property type="term" value="P:cytochrome complex assembly"/>
    <property type="evidence" value="ECO:0007669"/>
    <property type="project" value="UniProtKB-KW"/>
</dbReference>
<evidence type="ECO:0000256" key="6">
    <source>
        <dbReference type="ARBA" id="ARBA00022989"/>
    </source>
</evidence>
<protein>
    <recommendedName>
        <fullName evidence="3">Heme exporter protein C</fullName>
    </recommendedName>
</protein>
<accession>A0A7C2IW44</accession>
<evidence type="ECO:0000256" key="3">
    <source>
        <dbReference type="ARBA" id="ARBA00016463"/>
    </source>
</evidence>
<feature type="transmembrane region" description="Helical" evidence="9">
    <location>
        <begin position="76"/>
        <end position="94"/>
    </location>
</feature>
<evidence type="ECO:0000256" key="4">
    <source>
        <dbReference type="ARBA" id="ARBA00022692"/>
    </source>
</evidence>
<organism evidence="11">
    <name type="scientific">Ammonifex degensii</name>
    <dbReference type="NCBI Taxonomy" id="42838"/>
    <lineage>
        <taxon>Bacteria</taxon>
        <taxon>Bacillati</taxon>
        <taxon>Bacillota</taxon>
        <taxon>Clostridia</taxon>
        <taxon>Thermoanaerobacterales</taxon>
        <taxon>Thermoanaerobacteraceae</taxon>
        <taxon>Ammonifex</taxon>
    </lineage>
</organism>